<feature type="binding site" evidence="1">
    <location>
        <position position="22"/>
    </location>
    <ligand>
        <name>Mg(2+)</name>
        <dbReference type="ChEBI" id="CHEBI:18420"/>
        <label>2</label>
    </ligand>
</feature>
<dbReference type="InterPro" id="IPR006283">
    <property type="entry name" value="ThiL-like"/>
</dbReference>
<dbReference type="InterPro" id="IPR010918">
    <property type="entry name" value="PurM-like_C_dom"/>
</dbReference>
<name>A0A6J4RSE5_9ACTN</name>
<comment type="pathway">
    <text evidence="1">Cofactor biosynthesis; thiamine diphosphate biosynthesis; thiamine diphosphate from thiamine phosphate: step 1/1.</text>
</comment>
<sequence length="290" mass="29023">MRWIGDDAAVVRARPFAVTSVDVMVDGTHFRRDRSAPEDLGHRALAGALSDLAAMGAEPGEAYLAVVVPPGMPERDVVALHAGAEALAARCATTIAGGDLAGGPALCVAVTVVGWAEDLEAVVGRDGARPGDLVGVTGALGGSAAGLAILDGRAAGPDALVARHLRPEPRLAEGRMLAAVGASAMLDLSDGVATDAGHLARESGVALELDADALPLDAGVAEVAAQLGVAPAELAATGGEDYELCCCVAPGRAREAEAAAGGLTWIGRVAAGPPEVRWTGGSADWRGFEH</sequence>
<accession>A0A6J4RSE5</accession>
<feature type="binding site" evidence="1">
    <location>
        <position position="51"/>
    </location>
    <ligand>
        <name>Mg(2+)</name>
        <dbReference type="ChEBI" id="CHEBI:18420"/>
        <label>3</label>
    </ligand>
</feature>
<keyword evidence="1" id="KW-0067">ATP-binding</keyword>
<dbReference type="GO" id="GO:0009228">
    <property type="term" value="P:thiamine biosynthetic process"/>
    <property type="evidence" value="ECO:0007669"/>
    <property type="project" value="UniProtKB-KW"/>
</dbReference>
<feature type="domain" description="PurM-like C-terminal" evidence="3">
    <location>
        <begin position="129"/>
        <end position="273"/>
    </location>
</feature>
<dbReference type="HAMAP" id="MF_02128">
    <property type="entry name" value="TMP_kinase"/>
    <property type="match status" value="1"/>
</dbReference>
<feature type="binding site" evidence="1">
    <location>
        <position position="187"/>
    </location>
    <ligand>
        <name>Mg(2+)</name>
        <dbReference type="ChEBI" id="CHEBI:18420"/>
        <label>3</label>
    </ligand>
</feature>
<feature type="binding site" evidence="1">
    <location>
        <position position="20"/>
    </location>
    <ligand>
        <name>Mg(2+)</name>
        <dbReference type="ChEBI" id="CHEBI:18420"/>
        <label>4</label>
    </ligand>
</feature>
<dbReference type="InterPro" id="IPR016188">
    <property type="entry name" value="PurM-like_N"/>
</dbReference>
<feature type="binding site" evidence="1">
    <location>
        <position position="285"/>
    </location>
    <ligand>
        <name>substrate</name>
    </ligand>
</feature>
<dbReference type="Gene3D" id="3.30.1330.10">
    <property type="entry name" value="PurM-like, N-terminal domain"/>
    <property type="match status" value="1"/>
</dbReference>
<dbReference type="UniPathway" id="UPA00060">
    <property type="reaction ID" value="UER00142"/>
</dbReference>
<feature type="binding site" evidence="1">
    <location>
        <position position="99"/>
    </location>
    <ligand>
        <name>Mg(2+)</name>
        <dbReference type="ChEBI" id="CHEBI:18420"/>
        <label>1</label>
    </ligand>
</feature>
<dbReference type="SUPFAM" id="SSF55326">
    <property type="entry name" value="PurM N-terminal domain-like"/>
    <property type="match status" value="1"/>
</dbReference>
<dbReference type="NCBIfam" id="TIGR01379">
    <property type="entry name" value="thiL"/>
    <property type="match status" value="1"/>
</dbReference>
<dbReference type="EC" id="2.7.4.16" evidence="1"/>
<comment type="similarity">
    <text evidence="1">Belongs to the thiamine-monophosphate kinase family.</text>
</comment>
<dbReference type="Gene3D" id="3.90.650.10">
    <property type="entry name" value="PurM-like C-terminal domain"/>
    <property type="match status" value="1"/>
</dbReference>
<feature type="binding site" evidence="1">
    <location>
        <position position="51"/>
    </location>
    <ligand>
        <name>Mg(2+)</name>
        <dbReference type="ChEBI" id="CHEBI:18420"/>
        <label>4</label>
    </ligand>
</feature>
<dbReference type="Pfam" id="PF02769">
    <property type="entry name" value="AIRS_C"/>
    <property type="match status" value="1"/>
</dbReference>
<evidence type="ECO:0000313" key="4">
    <source>
        <dbReference type="EMBL" id="CAA9480433.1"/>
    </source>
</evidence>
<dbReference type="Pfam" id="PF00586">
    <property type="entry name" value="AIRS"/>
    <property type="match status" value="1"/>
</dbReference>
<dbReference type="PANTHER" id="PTHR30270:SF0">
    <property type="entry name" value="THIAMINE-MONOPHOSPHATE KINASE"/>
    <property type="match status" value="1"/>
</dbReference>
<feature type="binding site" evidence="1">
    <location>
        <begin position="98"/>
        <end position="99"/>
    </location>
    <ligand>
        <name>ATP</name>
        <dbReference type="ChEBI" id="CHEBI:30616"/>
    </ligand>
</feature>
<gene>
    <name evidence="1" type="primary">thiL</name>
    <name evidence="4" type="ORF">AVDCRST_MAG30-750</name>
</gene>
<dbReference type="GO" id="GO:0009229">
    <property type="term" value="P:thiamine diphosphate biosynthetic process"/>
    <property type="evidence" value="ECO:0007669"/>
    <property type="project" value="UniProtKB-UniRule"/>
</dbReference>
<comment type="miscellaneous">
    <text evidence="1">Reaction mechanism of ThiL seems to utilize a direct, inline transfer of the gamma-phosphate of ATP to TMP rather than a phosphorylated enzyme intermediate.</text>
</comment>
<keyword evidence="1 4" id="KW-0418">Kinase</keyword>
<keyword evidence="1" id="KW-0479">Metal-binding</keyword>
<evidence type="ECO:0000256" key="1">
    <source>
        <dbReference type="HAMAP-Rule" id="MF_02128"/>
    </source>
</evidence>
<comment type="caution">
    <text evidence="1">Lacks conserved residue(s) required for the propagation of feature annotation.</text>
</comment>
<feature type="binding site" evidence="1">
    <location>
        <position position="125"/>
    </location>
    <ligand>
        <name>ATP</name>
        <dbReference type="ChEBI" id="CHEBI:30616"/>
    </ligand>
</feature>
<feature type="binding site" evidence="1">
    <location>
        <position position="7"/>
    </location>
    <ligand>
        <name>Mg(2+)</name>
        <dbReference type="ChEBI" id="CHEBI:18420"/>
        <label>3</label>
    </ligand>
</feature>
<feature type="binding site" evidence="1">
    <location>
        <position position="22"/>
    </location>
    <ligand>
        <name>Mg(2+)</name>
        <dbReference type="ChEBI" id="CHEBI:18420"/>
        <label>1</label>
    </ligand>
</feature>
<keyword evidence="1" id="KW-0460">Magnesium</keyword>
<keyword evidence="1" id="KW-0547">Nucleotide-binding</keyword>
<dbReference type="SUPFAM" id="SSF56042">
    <property type="entry name" value="PurM C-terminal domain-like"/>
    <property type="match status" value="1"/>
</dbReference>
<comment type="catalytic activity">
    <reaction evidence="1">
        <text>thiamine phosphate + ATP = thiamine diphosphate + ADP</text>
        <dbReference type="Rhea" id="RHEA:15913"/>
        <dbReference type="ChEBI" id="CHEBI:30616"/>
        <dbReference type="ChEBI" id="CHEBI:37575"/>
        <dbReference type="ChEBI" id="CHEBI:58937"/>
        <dbReference type="ChEBI" id="CHEBI:456216"/>
        <dbReference type="EC" id="2.7.4.16"/>
    </reaction>
</comment>
<dbReference type="GO" id="GO:0005524">
    <property type="term" value="F:ATP binding"/>
    <property type="evidence" value="ECO:0007669"/>
    <property type="project" value="UniProtKB-UniRule"/>
</dbReference>
<dbReference type="AlphaFoldDB" id="A0A6J4RSE5"/>
<dbReference type="PIRSF" id="PIRSF005303">
    <property type="entry name" value="Thiam_monoph_kin"/>
    <property type="match status" value="1"/>
</dbReference>
<organism evidence="4">
    <name type="scientific">uncultured Solirubrobacteraceae bacterium</name>
    <dbReference type="NCBI Taxonomy" id="1162706"/>
    <lineage>
        <taxon>Bacteria</taxon>
        <taxon>Bacillati</taxon>
        <taxon>Actinomycetota</taxon>
        <taxon>Thermoleophilia</taxon>
        <taxon>Solirubrobacterales</taxon>
        <taxon>Solirubrobacteraceae</taxon>
        <taxon>environmental samples</taxon>
    </lineage>
</organism>
<feature type="binding site" evidence="1">
    <location>
        <position position="190"/>
    </location>
    <ligand>
        <name>Mg(2+)</name>
        <dbReference type="ChEBI" id="CHEBI:18420"/>
        <label>5</label>
    </ligand>
</feature>
<dbReference type="InterPro" id="IPR036676">
    <property type="entry name" value="PurM-like_C_sf"/>
</dbReference>
<feature type="domain" description="PurM-like N-terminal" evidence="2">
    <location>
        <begin position="5"/>
        <end position="115"/>
    </location>
</feature>
<dbReference type="PANTHER" id="PTHR30270">
    <property type="entry name" value="THIAMINE-MONOPHOSPHATE KINASE"/>
    <property type="match status" value="1"/>
</dbReference>
<dbReference type="InterPro" id="IPR036921">
    <property type="entry name" value="PurM-like_N_sf"/>
</dbReference>
<evidence type="ECO:0000259" key="2">
    <source>
        <dbReference type="Pfam" id="PF00586"/>
    </source>
</evidence>
<dbReference type="GO" id="GO:0000287">
    <property type="term" value="F:magnesium ion binding"/>
    <property type="evidence" value="ECO:0007669"/>
    <property type="project" value="UniProtKB-UniRule"/>
</dbReference>
<dbReference type="CDD" id="cd02194">
    <property type="entry name" value="ThiL"/>
    <property type="match status" value="1"/>
</dbReference>
<evidence type="ECO:0000259" key="3">
    <source>
        <dbReference type="Pfam" id="PF02769"/>
    </source>
</evidence>
<keyword evidence="1 4" id="KW-0808">Transferase</keyword>
<reference evidence="4" key="1">
    <citation type="submission" date="2020-02" db="EMBL/GenBank/DDBJ databases">
        <authorList>
            <person name="Meier V. D."/>
        </authorList>
    </citation>
    <scope>NUCLEOTIDE SEQUENCE</scope>
    <source>
        <strain evidence="4">AVDCRST_MAG30</strain>
    </source>
</reference>
<feature type="binding site" evidence="1">
    <location>
        <position position="7"/>
    </location>
    <ligand>
        <name>Mg(2+)</name>
        <dbReference type="ChEBI" id="CHEBI:18420"/>
        <label>4</label>
    </ligand>
</feature>
<feature type="binding site" evidence="1">
    <location>
        <position position="189"/>
    </location>
    <ligand>
        <name>ATP</name>
        <dbReference type="ChEBI" id="CHEBI:30616"/>
    </ligand>
</feature>
<feature type="binding site" evidence="1">
    <location>
        <position position="240"/>
    </location>
    <ligand>
        <name>substrate</name>
    </ligand>
</feature>
<keyword evidence="1" id="KW-0784">Thiamine biosynthesis</keyword>
<dbReference type="GO" id="GO:0009030">
    <property type="term" value="F:thiamine-phosphate kinase activity"/>
    <property type="evidence" value="ECO:0007669"/>
    <property type="project" value="UniProtKB-UniRule"/>
</dbReference>
<proteinExistence type="inferred from homology"/>
<dbReference type="EMBL" id="CADCVS010000126">
    <property type="protein sequence ID" value="CAA9480433.1"/>
    <property type="molecule type" value="Genomic_DNA"/>
</dbReference>
<feature type="binding site" evidence="1">
    <location>
        <position position="51"/>
    </location>
    <ligand>
        <name>Mg(2+)</name>
        <dbReference type="ChEBI" id="CHEBI:18420"/>
        <label>2</label>
    </ligand>
</feature>
<feature type="binding site" evidence="1">
    <location>
        <position position="29"/>
    </location>
    <ligand>
        <name>substrate</name>
    </ligand>
</feature>
<comment type="function">
    <text evidence="1">Catalyzes the ATP-dependent phosphorylation of thiamine-monophosphate (TMP) to form thiamine-pyrophosphate (TPP), the active form of vitamin B1.</text>
</comment>
<protein>
    <recommendedName>
        <fullName evidence="1">Thiamine-monophosphate kinase</fullName>
        <shortName evidence="1">TMP kinase</shortName>
        <shortName evidence="1">Thiamine-phosphate kinase</shortName>
        <ecNumber evidence="1">2.7.4.16</ecNumber>
    </recommendedName>
</protein>